<proteinExistence type="inferred from homology"/>
<evidence type="ECO:0000256" key="1">
    <source>
        <dbReference type="ARBA" id="ARBA00005437"/>
    </source>
</evidence>
<gene>
    <name evidence="2" type="ORF">M1L60_35700</name>
</gene>
<dbReference type="InterPro" id="IPR025659">
    <property type="entry name" value="Tubby-like_C"/>
</dbReference>
<evidence type="ECO:0000313" key="3">
    <source>
        <dbReference type="Proteomes" id="UP001523369"/>
    </source>
</evidence>
<dbReference type="SUPFAM" id="SSF54518">
    <property type="entry name" value="Tubby C-terminal domain-like"/>
    <property type="match status" value="1"/>
</dbReference>
<organism evidence="2 3">
    <name type="scientific">Paractinoplanes aksuensis</name>
    <dbReference type="NCBI Taxonomy" id="2939490"/>
    <lineage>
        <taxon>Bacteria</taxon>
        <taxon>Bacillati</taxon>
        <taxon>Actinomycetota</taxon>
        <taxon>Actinomycetes</taxon>
        <taxon>Micromonosporales</taxon>
        <taxon>Micromonosporaceae</taxon>
        <taxon>Paractinoplanes</taxon>
    </lineage>
</organism>
<dbReference type="Gene3D" id="2.40.160.200">
    <property type="entry name" value="LURP1-related"/>
    <property type="match status" value="1"/>
</dbReference>
<dbReference type="PANTHER" id="PTHR31087:SF161">
    <property type="entry name" value="TUBBY C 2 FAMILY PROTEIN"/>
    <property type="match status" value="1"/>
</dbReference>
<name>A0ABT1DYJ2_9ACTN</name>
<sequence>MYVIREKFFSIGDDFDVLDEHGNKVFHVDGKVLSVRNKVVIEDPSGQEVATVHRHLVALRATYEIRIGGEKAAEVRKKLFTPFREKFTIDVPGPDDLEMKGDLLDHEYVIERGGEEVAAVSKRWLTIRDTYAVQVAAGIEPLLIIGSVLALDLALDRERERDKKNDEDN</sequence>
<keyword evidence="3" id="KW-1185">Reference proteome</keyword>
<accession>A0ABT1DYJ2</accession>
<dbReference type="EMBL" id="JAMYJR010000040">
    <property type="protein sequence ID" value="MCO8275937.1"/>
    <property type="molecule type" value="Genomic_DNA"/>
</dbReference>
<evidence type="ECO:0000313" key="2">
    <source>
        <dbReference type="EMBL" id="MCO8275937.1"/>
    </source>
</evidence>
<comment type="caution">
    <text evidence="2">The sequence shown here is derived from an EMBL/GenBank/DDBJ whole genome shotgun (WGS) entry which is preliminary data.</text>
</comment>
<dbReference type="PANTHER" id="PTHR31087">
    <property type="match status" value="1"/>
</dbReference>
<reference evidence="2 3" key="1">
    <citation type="submission" date="2022-06" db="EMBL/GenBank/DDBJ databases">
        <title>New Species of the Genus Actinoplanes, ActinopZanes ferrugineus.</title>
        <authorList>
            <person name="Ding P."/>
        </authorList>
    </citation>
    <scope>NUCLEOTIDE SEQUENCE [LARGE SCALE GENOMIC DNA]</scope>
    <source>
        <strain evidence="2 3">TRM88003</strain>
    </source>
</reference>
<dbReference type="Pfam" id="PF04525">
    <property type="entry name" value="LOR"/>
    <property type="match status" value="1"/>
</dbReference>
<protein>
    <submittedName>
        <fullName evidence="2">LURP-one-related family protein</fullName>
    </submittedName>
</protein>
<comment type="similarity">
    <text evidence="1">Belongs to the LOR family.</text>
</comment>
<dbReference type="InterPro" id="IPR007612">
    <property type="entry name" value="LOR"/>
</dbReference>
<dbReference type="InterPro" id="IPR038595">
    <property type="entry name" value="LOR_sf"/>
</dbReference>
<dbReference type="Proteomes" id="UP001523369">
    <property type="component" value="Unassembled WGS sequence"/>
</dbReference>
<dbReference type="RefSeq" id="WP_253241970.1">
    <property type="nucleotide sequence ID" value="NZ_JAMYJR010000040.1"/>
</dbReference>